<dbReference type="EMBL" id="PGXC01000003">
    <property type="protein sequence ID" value="PKK91015.1"/>
    <property type="molecule type" value="Genomic_DNA"/>
</dbReference>
<accession>A0A2N1PRP4</accession>
<dbReference type="AlphaFoldDB" id="A0A2N1PRP4"/>
<organism evidence="2 3">
    <name type="scientific">Candidatus Wallbacteria bacterium HGW-Wallbacteria-1</name>
    <dbReference type="NCBI Taxonomy" id="2013854"/>
    <lineage>
        <taxon>Bacteria</taxon>
        <taxon>Candidatus Walliibacteriota</taxon>
    </lineage>
</organism>
<evidence type="ECO:0000313" key="2">
    <source>
        <dbReference type="EMBL" id="PKK91015.1"/>
    </source>
</evidence>
<protein>
    <submittedName>
        <fullName evidence="2">Uncharacterized protein</fullName>
    </submittedName>
</protein>
<feature type="compositionally biased region" description="Polar residues" evidence="1">
    <location>
        <begin position="50"/>
        <end position="68"/>
    </location>
</feature>
<name>A0A2N1PRP4_9BACT</name>
<proteinExistence type="predicted"/>
<feature type="region of interest" description="Disordered" evidence="1">
    <location>
        <begin position="48"/>
        <end position="70"/>
    </location>
</feature>
<dbReference type="Proteomes" id="UP000233256">
    <property type="component" value="Unassembled WGS sequence"/>
</dbReference>
<evidence type="ECO:0000313" key="3">
    <source>
        <dbReference type="Proteomes" id="UP000233256"/>
    </source>
</evidence>
<reference evidence="2 3" key="1">
    <citation type="journal article" date="2017" name="ISME J.">
        <title>Potential for microbial H2 and metal transformations associated with novel bacteria and archaea in deep terrestrial subsurface sediments.</title>
        <authorList>
            <person name="Hernsdorf A.W."/>
            <person name="Amano Y."/>
            <person name="Miyakawa K."/>
            <person name="Ise K."/>
            <person name="Suzuki Y."/>
            <person name="Anantharaman K."/>
            <person name="Probst A."/>
            <person name="Burstein D."/>
            <person name="Thomas B.C."/>
            <person name="Banfield J.F."/>
        </authorList>
    </citation>
    <scope>NUCLEOTIDE SEQUENCE [LARGE SCALE GENOMIC DNA]</scope>
    <source>
        <strain evidence="2">HGW-Wallbacteria-1</strain>
    </source>
</reference>
<sequence length="238" mass="26533">MLRFFGFRWLHCFNWRFFVAGILIQLLFLTVSVRVVLANVENIEGPGELSQPNTIDTGESDRLNSAPSLPSDPVFRNCSIRIVEDQLNQLPGVTAESGQRVEVIFEEFGQPSSNGENAIAAVKRDILGWKVFSRCLHLILESGVRLPVTLLQTRHAGDWQIHSRVHYNPSNGILVSSYRFMADNTLAGAGREEVRGVDEHVLQLLSSGLFGQVNAMRLKSIASGEGILSHETIWRLLP</sequence>
<comment type="caution">
    <text evidence="2">The sequence shown here is derived from an EMBL/GenBank/DDBJ whole genome shotgun (WGS) entry which is preliminary data.</text>
</comment>
<gene>
    <name evidence="2" type="ORF">CVV64_04385</name>
</gene>
<evidence type="ECO:0000256" key="1">
    <source>
        <dbReference type="SAM" id="MobiDB-lite"/>
    </source>
</evidence>